<gene>
    <name evidence="9" type="ORF">G7K_4741-t1</name>
</gene>
<dbReference type="Proteomes" id="UP000033140">
    <property type="component" value="Unassembled WGS sequence"/>
</dbReference>
<dbReference type="GO" id="GO:0005737">
    <property type="term" value="C:cytoplasm"/>
    <property type="evidence" value="ECO:0007669"/>
    <property type="project" value="TreeGrafter"/>
</dbReference>
<dbReference type="CDD" id="cd08296">
    <property type="entry name" value="CAD_like"/>
    <property type="match status" value="1"/>
</dbReference>
<keyword evidence="3" id="KW-0479">Metal-binding</keyword>
<evidence type="ECO:0000256" key="4">
    <source>
        <dbReference type="ARBA" id="ARBA00022833"/>
    </source>
</evidence>
<comment type="similarity">
    <text evidence="2">Belongs to the zinc-containing alcohol dehydrogenase family.</text>
</comment>
<dbReference type="InterPro" id="IPR011032">
    <property type="entry name" value="GroES-like_sf"/>
</dbReference>
<dbReference type="Pfam" id="PF00107">
    <property type="entry name" value="ADH_zinc_N"/>
    <property type="match status" value="1"/>
</dbReference>
<proteinExistence type="inferred from homology"/>
<evidence type="ECO:0000313" key="9">
    <source>
        <dbReference type="EMBL" id="GAO50617.1"/>
    </source>
</evidence>
<keyword evidence="4" id="KW-0862">Zinc</keyword>
<dbReference type="SUPFAM" id="SSF51735">
    <property type="entry name" value="NAD(P)-binding Rossmann-fold domains"/>
    <property type="match status" value="1"/>
</dbReference>
<evidence type="ECO:0000256" key="6">
    <source>
        <dbReference type="ARBA" id="ARBA00023027"/>
    </source>
</evidence>
<comment type="caution">
    <text evidence="9">The sequence shown here is derived from an EMBL/GenBank/DDBJ whole genome shotgun (WGS) entry which is preliminary data.</text>
</comment>
<feature type="domain" description="Alcohol dehydrogenase-like N-terminal" evidence="8">
    <location>
        <begin position="230"/>
        <end position="339"/>
    </location>
</feature>
<keyword evidence="5" id="KW-0560">Oxidoreductase</keyword>
<evidence type="ECO:0008006" key="11">
    <source>
        <dbReference type="Google" id="ProtNLM"/>
    </source>
</evidence>
<dbReference type="Gene3D" id="3.40.50.720">
    <property type="entry name" value="NAD(P)-binding Rossmann-like Domain"/>
    <property type="match status" value="1"/>
</dbReference>
<evidence type="ECO:0000256" key="5">
    <source>
        <dbReference type="ARBA" id="ARBA00023002"/>
    </source>
</evidence>
<reference evidence="9 10" key="3">
    <citation type="journal article" date="2015" name="Genome Announc.">
        <title>Draft Genome Sequence of the Archiascomycetous Yeast Saitoella complicata.</title>
        <authorList>
            <person name="Yamauchi K."/>
            <person name="Kondo S."/>
            <person name="Hamamoto M."/>
            <person name="Takahashi Y."/>
            <person name="Ogura Y."/>
            <person name="Hayashi T."/>
            <person name="Nishida H."/>
        </authorList>
    </citation>
    <scope>NUCLEOTIDE SEQUENCE [LARGE SCALE GENOMIC DNA]</scope>
    <source>
        <strain evidence="9 10">NRRL Y-17804</strain>
    </source>
</reference>
<dbReference type="SUPFAM" id="SSF50129">
    <property type="entry name" value="GroES-like"/>
    <property type="match status" value="1"/>
</dbReference>
<sequence>MVLQLMSSRSCNWIPDSRSSTGTLLIRAASGGSHVLQTSTLGFPGSSEPSLFFKCSPKTCNTRRYVGNNFLLILIGPLISSKPTSTIWPFCITSNSPWSLISNTTFRSSRYLRRTPRRLRRTSGVDQFHDGLPQHLLRNGAGTGFRGHNPELNSNPRSRGNDLRLWLTWIYQGSVAEPHLQACLNLRAVTSIPSEYPMTMSIPKTAKACVIEAAKAPFKIVEREVEQPKQGEILIKTLACGVCHSDSIVKEGYWPVPCPVIPGHEIIGRVVAVGPEEKRWKVGQIVGGGWHGGQCFACDNCRVGSFTTCENGTVNGIFKDGGYAEYCCLRSEAVVAIPDGMSYTEAAPLLCAGVTTYNSLRNTGAKAGDLVAVQGIGGLGHLGVQFANKMGFRVAALSAGSAKEQLAKELGAHYYIDGSKVDQVEELQKLGGAKVIMCTAPHPESISPLVGGLCTDGTILILAATGNITFDTTAMIQKRAKIMAWPSGHAKDSEETCEFAKIAGVKTKVEEFPFTVEGIEEAYTRMMENKVRFRSVIKFDE</sequence>
<dbReference type="AlphaFoldDB" id="A0A0E9NL56"/>
<dbReference type="GO" id="GO:0004022">
    <property type="term" value="F:alcohol dehydrogenase (NAD+) activity"/>
    <property type="evidence" value="ECO:0007669"/>
    <property type="project" value="TreeGrafter"/>
</dbReference>
<dbReference type="InterPro" id="IPR013149">
    <property type="entry name" value="ADH-like_C"/>
</dbReference>
<reference evidence="9 10" key="1">
    <citation type="journal article" date="2011" name="J. Gen. Appl. Microbiol.">
        <title>Draft genome sequencing of the enigmatic yeast Saitoella complicata.</title>
        <authorList>
            <person name="Nishida H."/>
            <person name="Hamamoto M."/>
            <person name="Sugiyama J."/>
        </authorList>
    </citation>
    <scope>NUCLEOTIDE SEQUENCE [LARGE SCALE GENOMIC DNA]</scope>
    <source>
        <strain evidence="9 10">NRRL Y-17804</strain>
    </source>
</reference>
<keyword evidence="6" id="KW-0520">NAD</keyword>
<name>A0A0E9NL56_SAICN</name>
<evidence type="ECO:0000259" key="8">
    <source>
        <dbReference type="Pfam" id="PF08240"/>
    </source>
</evidence>
<evidence type="ECO:0000256" key="2">
    <source>
        <dbReference type="ARBA" id="ARBA00008072"/>
    </source>
</evidence>
<keyword evidence="10" id="KW-1185">Reference proteome</keyword>
<evidence type="ECO:0000313" key="10">
    <source>
        <dbReference type="Proteomes" id="UP000033140"/>
    </source>
</evidence>
<organism evidence="9 10">
    <name type="scientific">Saitoella complicata (strain BCRC 22490 / CBS 7301 / JCM 7358 / NBRC 10748 / NRRL Y-17804)</name>
    <dbReference type="NCBI Taxonomy" id="698492"/>
    <lineage>
        <taxon>Eukaryota</taxon>
        <taxon>Fungi</taxon>
        <taxon>Dikarya</taxon>
        <taxon>Ascomycota</taxon>
        <taxon>Taphrinomycotina</taxon>
        <taxon>Taphrinomycotina incertae sedis</taxon>
        <taxon>Saitoella</taxon>
    </lineage>
</organism>
<dbReference type="InterPro" id="IPR036291">
    <property type="entry name" value="NAD(P)-bd_dom_sf"/>
</dbReference>
<dbReference type="FunFam" id="3.40.50.720:FF:000039">
    <property type="entry name" value="Alcohol dehydrogenase AdhP"/>
    <property type="match status" value="1"/>
</dbReference>
<dbReference type="OMA" id="GGHDRTC"/>
<reference evidence="9 10" key="2">
    <citation type="journal article" date="2014" name="J. Gen. Appl. Microbiol.">
        <title>The early diverging ascomycetous budding yeast Saitoella complicata has three histone deacetylases belonging to the Clr6, Hos2, and Rpd3 lineages.</title>
        <authorList>
            <person name="Nishida H."/>
            <person name="Matsumoto T."/>
            <person name="Kondo S."/>
            <person name="Hamamoto M."/>
            <person name="Yoshikawa H."/>
        </authorList>
    </citation>
    <scope>NUCLEOTIDE SEQUENCE [LARGE SCALE GENOMIC DNA]</scope>
    <source>
        <strain evidence="9 10">NRRL Y-17804</strain>
    </source>
</reference>
<evidence type="ECO:0000256" key="1">
    <source>
        <dbReference type="ARBA" id="ARBA00001947"/>
    </source>
</evidence>
<dbReference type="Gene3D" id="3.90.180.10">
    <property type="entry name" value="Medium-chain alcohol dehydrogenases, catalytic domain"/>
    <property type="match status" value="1"/>
</dbReference>
<accession>A0A0E9NL56</accession>
<evidence type="ECO:0000256" key="3">
    <source>
        <dbReference type="ARBA" id="ARBA00022723"/>
    </source>
</evidence>
<protein>
    <recommendedName>
        <fullName evidence="11">Enoyl reductase (ER) domain-containing protein</fullName>
    </recommendedName>
</protein>
<dbReference type="STRING" id="698492.A0A0E9NL56"/>
<dbReference type="PANTHER" id="PTHR42940">
    <property type="entry name" value="ALCOHOL DEHYDROGENASE 1-RELATED"/>
    <property type="match status" value="1"/>
</dbReference>
<dbReference type="EMBL" id="BACD03000035">
    <property type="protein sequence ID" value="GAO50617.1"/>
    <property type="molecule type" value="Genomic_DNA"/>
</dbReference>
<dbReference type="GO" id="GO:0046872">
    <property type="term" value="F:metal ion binding"/>
    <property type="evidence" value="ECO:0007669"/>
    <property type="project" value="UniProtKB-KW"/>
</dbReference>
<dbReference type="PANTHER" id="PTHR42940:SF7">
    <property type="entry name" value="ALCOHOL DEHYDROGENASE-LIKE N-TERMINAL DOMAIN-CONTAINING PROTEIN"/>
    <property type="match status" value="1"/>
</dbReference>
<comment type="cofactor">
    <cofactor evidence="1">
        <name>Zn(2+)</name>
        <dbReference type="ChEBI" id="CHEBI:29105"/>
    </cofactor>
</comment>
<dbReference type="InterPro" id="IPR013154">
    <property type="entry name" value="ADH-like_N"/>
</dbReference>
<feature type="domain" description="Alcohol dehydrogenase-like C-terminal" evidence="7">
    <location>
        <begin position="378"/>
        <end position="495"/>
    </location>
</feature>
<dbReference type="Pfam" id="PF08240">
    <property type="entry name" value="ADH_N"/>
    <property type="match status" value="1"/>
</dbReference>
<evidence type="ECO:0000259" key="7">
    <source>
        <dbReference type="Pfam" id="PF00107"/>
    </source>
</evidence>